<sequence length="190" mass="21711">MSSNYTVVFDACVLYPAPLRSLLMYLALSGQFRARWSADIQDEWIRNLLVTRADLTRTQLEKVRDLMDLHVPGSLVTNYQPLIPSITLPDENDRHVVAAAIQTRAEAIVTFNLKDFPDQSLRQYGLKALHPDDFITDLMELNIGAVLEAVRRHRASLKNPPFTAEEYLDCLLKQKLPETVTRLSPFKLLF</sequence>
<dbReference type="InterPro" id="IPR058652">
    <property type="entry name" value="VapC50_C"/>
</dbReference>
<gene>
    <name evidence="3" type="ORF">KQY15_16120</name>
</gene>
<dbReference type="Proteomes" id="UP000704611">
    <property type="component" value="Unassembled WGS sequence"/>
</dbReference>
<dbReference type="InterPro" id="IPR002716">
    <property type="entry name" value="PIN_dom"/>
</dbReference>
<dbReference type="RefSeq" id="WP_217670944.1">
    <property type="nucleotide sequence ID" value="NZ_JAHRID010000008.1"/>
</dbReference>
<proteinExistence type="predicted"/>
<dbReference type="EMBL" id="JAHRID010000008">
    <property type="protein sequence ID" value="MBV2130622.1"/>
    <property type="molecule type" value="Genomic_DNA"/>
</dbReference>
<feature type="domain" description="PIN" evidence="1">
    <location>
        <begin position="7"/>
        <end position="113"/>
    </location>
</feature>
<evidence type="ECO:0000259" key="1">
    <source>
        <dbReference type="Pfam" id="PF13470"/>
    </source>
</evidence>
<keyword evidence="4" id="KW-1185">Reference proteome</keyword>
<comment type="caution">
    <text evidence="3">The sequence shown here is derived from an EMBL/GenBank/DDBJ whole genome shotgun (WGS) entry which is preliminary data.</text>
</comment>
<reference evidence="3 4" key="1">
    <citation type="submission" date="2021-06" db="EMBL/GenBank/DDBJ databases">
        <title>Rheinheimera indica sp. nov., isolated from deep-sea sediment.</title>
        <authorList>
            <person name="Wang Z."/>
            <person name="Zhang X.-Y."/>
        </authorList>
    </citation>
    <scope>NUCLEOTIDE SEQUENCE [LARGE SCALE GENOMIC DNA]</scope>
    <source>
        <strain evidence="3 4">SM2107</strain>
    </source>
</reference>
<organism evidence="3 4">
    <name type="scientific">Arsukibacterium indicum</name>
    <dbReference type="NCBI Taxonomy" id="2848612"/>
    <lineage>
        <taxon>Bacteria</taxon>
        <taxon>Pseudomonadati</taxon>
        <taxon>Pseudomonadota</taxon>
        <taxon>Gammaproteobacteria</taxon>
        <taxon>Chromatiales</taxon>
        <taxon>Chromatiaceae</taxon>
        <taxon>Arsukibacterium</taxon>
    </lineage>
</organism>
<accession>A0ABS6MQS6</accession>
<evidence type="ECO:0000313" key="4">
    <source>
        <dbReference type="Proteomes" id="UP000704611"/>
    </source>
</evidence>
<evidence type="ECO:0000313" key="3">
    <source>
        <dbReference type="EMBL" id="MBV2130622.1"/>
    </source>
</evidence>
<name>A0ABS6MQS6_9GAMM</name>
<feature type="domain" description="VapC50 C-terminal" evidence="2">
    <location>
        <begin position="131"/>
        <end position="184"/>
    </location>
</feature>
<evidence type="ECO:0000259" key="2">
    <source>
        <dbReference type="Pfam" id="PF26343"/>
    </source>
</evidence>
<dbReference type="Pfam" id="PF26343">
    <property type="entry name" value="VapC50_C"/>
    <property type="match status" value="1"/>
</dbReference>
<protein>
    <submittedName>
        <fullName evidence="3">PIN domain-containing protein</fullName>
    </submittedName>
</protein>
<dbReference type="Pfam" id="PF13470">
    <property type="entry name" value="PIN_3"/>
    <property type="match status" value="1"/>
</dbReference>